<dbReference type="InterPro" id="IPR036047">
    <property type="entry name" value="F-box-like_dom_sf"/>
</dbReference>
<dbReference type="InterPro" id="IPR001810">
    <property type="entry name" value="F-box_dom"/>
</dbReference>
<sequence length="356" mass="41829">MNCKKNKIIKSNLLNALVNNYKDKFFDPIDQYARIETERRIRKRNYVVIIIVAYVIPSYGEIENFRSTPADLSAHEPIMEQMTINEIPGTIMLNIFRYLSVYDLLLRAGLVCKSWFYWVRDRELWMTVNLSGQRNITPRGLKKVLSYSHFKLETLILPHRIHAANRSAFARVLDEECISSFLSKCKCLKILRLCRVCWRSVVNVAELQNSNRLLKMEGLRGIKDKRDICMLAATYWKLAQETGMPFWRFLEFISASNATKNKSLLRFLQSLCEKESEEKRLRESCGIPWLSLMKQEEILITKMKRCYIFETGKSLSRKHSRKVNLNPCVRASKKSRIYHQPRKGVLQRCKTACIRQ</sequence>
<dbReference type="PROSITE" id="PS50181">
    <property type="entry name" value="FBOX"/>
    <property type="match status" value="1"/>
</dbReference>
<dbReference type="Pfam" id="PF12937">
    <property type="entry name" value="F-box-like"/>
    <property type="match status" value="1"/>
</dbReference>
<keyword evidence="1" id="KW-0472">Membrane</keyword>
<proteinExistence type="predicted"/>
<gene>
    <name evidence="3" type="ORF">CHS0354_035574</name>
</gene>
<protein>
    <recommendedName>
        <fullName evidence="2">F-box domain-containing protein</fullName>
    </recommendedName>
</protein>
<evidence type="ECO:0000259" key="2">
    <source>
        <dbReference type="PROSITE" id="PS50181"/>
    </source>
</evidence>
<evidence type="ECO:0000256" key="1">
    <source>
        <dbReference type="SAM" id="Phobius"/>
    </source>
</evidence>
<dbReference type="InterPro" id="IPR032675">
    <property type="entry name" value="LRR_dom_sf"/>
</dbReference>
<comment type="caution">
    <text evidence="3">The sequence shown here is derived from an EMBL/GenBank/DDBJ whole genome shotgun (WGS) entry which is preliminary data.</text>
</comment>
<evidence type="ECO:0000313" key="4">
    <source>
        <dbReference type="Proteomes" id="UP001195483"/>
    </source>
</evidence>
<accession>A0AAE0VIK2</accession>
<dbReference type="EMBL" id="JAEAOA010002072">
    <property type="protein sequence ID" value="KAK3578941.1"/>
    <property type="molecule type" value="Genomic_DNA"/>
</dbReference>
<keyword evidence="1" id="KW-1133">Transmembrane helix</keyword>
<reference evidence="3" key="1">
    <citation type="journal article" date="2021" name="Genome Biol. Evol.">
        <title>A High-Quality Reference Genome for a Parasitic Bivalve with Doubly Uniparental Inheritance (Bivalvia: Unionida).</title>
        <authorList>
            <person name="Smith C.H."/>
        </authorList>
    </citation>
    <scope>NUCLEOTIDE SEQUENCE</scope>
    <source>
        <strain evidence="3">CHS0354</strain>
    </source>
</reference>
<feature type="domain" description="F-box" evidence="2">
    <location>
        <begin position="81"/>
        <end position="128"/>
    </location>
</feature>
<reference evidence="3" key="2">
    <citation type="journal article" date="2021" name="Genome Biol. Evol.">
        <title>Developing a high-quality reference genome for a parasitic bivalve with doubly uniparental inheritance (Bivalvia: Unionida).</title>
        <authorList>
            <person name="Smith C.H."/>
        </authorList>
    </citation>
    <scope>NUCLEOTIDE SEQUENCE</scope>
    <source>
        <strain evidence="3">CHS0354</strain>
        <tissue evidence="3">Mantle</tissue>
    </source>
</reference>
<dbReference type="Proteomes" id="UP001195483">
    <property type="component" value="Unassembled WGS sequence"/>
</dbReference>
<organism evidence="3 4">
    <name type="scientific">Potamilus streckersoni</name>
    <dbReference type="NCBI Taxonomy" id="2493646"/>
    <lineage>
        <taxon>Eukaryota</taxon>
        <taxon>Metazoa</taxon>
        <taxon>Spiralia</taxon>
        <taxon>Lophotrochozoa</taxon>
        <taxon>Mollusca</taxon>
        <taxon>Bivalvia</taxon>
        <taxon>Autobranchia</taxon>
        <taxon>Heteroconchia</taxon>
        <taxon>Palaeoheterodonta</taxon>
        <taxon>Unionida</taxon>
        <taxon>Unionoidea</taxon>
        <taxon>Unionidae</taxon>
        <taxon>Ambleminae</taxon>
        <taxon>Lampsilini</taxon>
        <taxon>Potamilus</taxon>
    </lineage>
</organism>
<dbReference type="SUPFAM" id="SSF81383">
    <property type="entry name" value="F-box domain"/>
    <property type="match status" value="1"/>
</dbReference>
<name>A0AAE0VIK2_9BIVA</name>
<keyword evidence="1" id="KW-0812">Transmembrane</keyword>
<dbReference type="AlphaFoldDB" id="A0AAE0VIK2"/>
<dbReference type="Gene3D" id="3.80.10.10">
    <property type="entry name" value="Ribonuclease Inhibitor"/>
    <property type="match status" value="1"/>
</dbReference>
<keyword evidence="4" id="KW-1185">Reference proteome</keyword>
<evidence type="ECO:0000313" key="3">
    <source>
        <dbReference type="EMBL" id="KAK3578941.1"/>
    </source>
</evidence>
<feature type="transmembrane region" description="Helical" evidence="1">
    <location>
        <begin position="44"/>
        <end position="60"/>
    </location>
</feature>
<reference evidence="3" key="3">
    <citation type="submission" date="2023-05" db="EMBL/GenBank/DDBJ databases">
        <authorList>
            <person name="Smith C.H."/>
        </authorList>
    </citation>
    <scope>NUCLEOTIDE SEQUENCE</scope>
    <source>
        <strain evidence="3">CHS0354</strain>
        <tissue evidence="3">Mantle</tissue>
    </source>
</reference>